<keyword evidence="10" id="KW-0456">Lyase</keyword>
<keyword evidence="6" id="KW-0227">DNA damage</keyword>
<evidence type="ECO:0000256" key="12">
    <source>
        <dbReference type="ARBA" id="ARBA00033999"/>
    </source>
</evidence>
<reference evidence="14 15" key="1">
    <citation type="journal article" date="2016" name="Nat. Commun.">
        <title>Thousands of microbial genomes shed light on interconnected biogeochemical processes in an aquifer system.</title>
        <authorList>
            <person name="Anantharaman K."/>
            <person name="Brown C.T."/>
            <person name="Hug L.A."/>
            <person name="Sharon I."/>
            <person name="Castelle C.J."/>
            <person name="Probst A.J."/>
            <person name="Thomas B.C."/>
            <person name="Singh A."/>
            <person name="Wilkins M.J."/>
            <person name="Karaoz U."/>
            <person name="Brodie E.L."/>
            <person name="Williams K.H."/>
            <person name="Hubbard S.S."/>
            <person name="Banfield J.F."/>
        </authorList>
    </citation>
    <scope>NUCLEOTIDE SEQUENCE [LARGE SCALE GENOMIC DNA]</scope>
</reference>
<dbReference type="PANTHER" id="PTHR10211">
    <property type="entry name" value="DEOXYRIBODIPYRIMIDINE PHOTOLYASE"/>
    <property type="match status" value="1"/>
</dbReference>
<keyword evidence="5" id="KW-0285">Flavoprotein</keyword>
<evidence type="ECO:0000313" key="14">
    <source>
        <dbReference type="EMBL" id="OGM02372.1"/>
    </source>
</evidence>
<dbReference type="SUPFAM" id="SSF52425">
    <property type="entry name" value="Cryptochrome/photolyase, N-terminal domain"/>
    <property type="match status" value="1"/>
</dbReference>
<accession>A0A1F7WHR3</accession>
<evidence type="ECO:0000256" key="2">
    <source>
        <dbReference type="ARBA" id="ARBA00006409"/>
    </source>
</evidence>
<dbReference type="PROSITE" id="PS01083">
    <property type="entry name" value="DNA_PHOTOLYASES_2_1"/>
    <property type="match status" value="1"/>
</dbReference>
<dbReference type="InterPro" id="IPR036134">
    <property type="entry name" value="Crypto/Photolyase_FAD-like_sf"/>
</dbReference>
<dbReference type="Proteomes" id="UP000178735">
    <property type="component" value="Unassembled WGS sequence"/>
</dbReference>
<keyword evidence="9" id="KW-0234">DNA repair</keyword>
<name>A0A1F7WHR3_9BACT</name>
<proteinExistence type="inferred from homology"/>
<feature type="domain" description="Photolyase/cryptochrome alpha/beta" evidence="13">
    <location>
        <begin position="19"/>
        <end position="147"/>
    </location>
</feature>
<dbReference type="PROSITE" id="PS51645">
    <property type="entry name" value="PHR_CRY_ALPHA_BETA"/>
    <property type="match status" value="1"/>
</dbReference>
<evidence type="ECO:0000259" key="13">
    <source>
        <dbReference type="PROSITE" id="PS51645"/>
    </source>
</evidence>
<evidence type="ECO:0000256" key="3">
    <source>
        <dbReference type="ARBA" id="ARBA00013149"/>
    </source>
</evidence>
<dbReference type="InterPro" id="IPR032673">
    <property type="entry name" value="DNA_photolyase_2_CS"/>
</dbReference>
<dbReference type="Pfam" id="PF00875">
    <property type="entry name" value="DNA_photolyase"/>
    <property type="match status" value="1"/>
</dbReference>
<comment type="cofactor">
    <cofactor evidence="1">
        <name>FAD</name>
        <dbReference type="ChEBI" id="CHEBI:57692"/>
    </cofactor>
</comment>
<evidence type="ECO:0000256" key="1">
    <source>
        <dbReference type="ARBA" id="ARBA00001974"/>
    </source>
</evidence>
<keyword evidence="7" id="KW-0274">FAD</keyword>
<dbReference type="InterPro" id="IPR014729">
    <property type="entry name" value="Rossmann-like_a/b/a_fold"/>
</dbReference>
<keyword evidence="8" id="KW-0238">DNA-binding</keyword>
<dbReference type="Gene3D" id="3.40.50.620">
    <property type="entry name" value="HUPs"/>
    <property type="match status" value="1"/>
</dbReference>
<evidence type="ECO:0000256" key="5">
    <source>
        <dbReference type="ARBA" id="ARBA00022630"/>
    </source>
</evidence>
<dbReference type="InterPro" id="IPR036155">
    <property type="entry name" value="Crypto/Photolyase_N_sf"/>
</dbReference>
<comment type="catalytic activity">
    <reaction evidence="12">
        <text>cyclobutadipyrimidine (in DNA) = 2 pyrimidine residues (in DNA).</text>
        <dbReference type="EC" id="4.1.99.3"/>
    </reaction>
</comment>
<dbReference type="GO" id="GO:0000719">
    <property type="term" value="P:photoreactive repair"/>
    <property type="evidence" value="ECO:0007669"/>
    <property type="project" value="TreeGrafter"/>
</dbReference>
<evidence type="ECO:0000256" key="4">
    <source>
        <dbReference type="ARBA" id="ARBA00014046"/>
    </source>
</evidence>
<dbReference type="EMBL" id="MGFH01000209">
    <property type="protein sequence ID" value="OGM02372.1"/>
    <property type="molecule type" value="Genomic_DNA"/>
</dbReference>
<dbReference type="GO" id="GO:0003677">
    <property type="term" value="F:DNA binding"/>
    <property type="evidence" value="ECO:0007669"/>
    <property type="project" value="UniProtKB-KW"/>
</dbReference>
<dbReference type="STRING" id="1817813.A2008_12650"/>
<dbReference type="SUPFAM" id="SSF48173">
    <property type="entry name" value="Cryptochrome/photolyase FAD-binding domain"/>
    <property type="match status" value="1"/>
</dbReference>
<dbReference type="Gene3D" id="1.10.579.10">
    <property type="entry name" value="DNA Cyclobutane Dipyrimidine Photolyase, subunit A, domain 3"/>
    <property type="match status" value="1"/>
</dbReference>
<dbReference type="EC" id="4.1.99.3" evidence="3"/>
<comment type="similarity">
    <text evidence="2">Belongs to the DNA photolyase class-2 family.</text>
</comment>
<dbReference type="InterPro" id="IPR006050">
    <property type="entry name" value="DNA_photolyase_N"/>
</dbReference>
<dbReference type="InterPro" id="IPR052219">
    <property type="entry name" value="Photolyase_Class-2"/>
</dbReference>
<evidence type="ECO:0000256" key="6">
    <source>
        <dbReference type="ARBA" id="ARBA00022763"/>
    </source>
</evidence>
<protein>
    <recommendedName>
        <fullName evidence="4">Deoxyribodipyrimidine photo-lyase</fullName>
        <ecNumber evidence="3">4.1.99.3</ecNumber>
    </recommendedName>
    <alternativeName>
        <fullName evidence="11">DNA photolyase</fullName>
    </alternativeName>
</protein>
<dbReference type="FunFam" id="1.10.579.10:FF:000002">
    <property type="entry name" value="Deoxyribodipyrimidine photolyase"/>
    <property type="match status" value="1"/>
</dbReference>
<evidence type="ECO:0000256" key="7">
    <source>
        <dbReference type="ARBA" id="ARBA00022827"/>
    </source>
</evidence>
<gene>
    <name evidence="14" type="ORF">A2008_12650</name>
</gene>
<evidence type="ECO:0000256" key="9">
    <source>
        <dbReference type="ARBA" id="ARBA00023204"/>
    </source>
</evidence>
<dbReference type="PANTHER" id="PTHR10211:SF0">
    <property type="entry name" value="DEOXYRIBODIPYRIMIDINE PHOTO-LYASE"/>
    <property type="match status" value="1"/>
</dbReference>
<organism evidence="14 15">
    <name type="scientific">Candidatus Wallbacteria bacterium GWC2_49_35</name>
    <dbReference type="NCBI Taxonomy" id="1817813"/>
    <lineage>
        <taxon>Bacteria</taxon>
        <taxon>Candidatus Walliibacteriota</taxon>
    </lineage>
</organism>
<dbReference type="Gene3D" id="1.25.40.80">
    <property type="match status" value="1"/>
</dbReference>
<evidence type="ECO:0000256" key="10">
    <source>
        <dbReference type="ARBA" id="ARBA00023239"/>
    </source>
</evidence>
<dbReference type="AlphaFoldDB" id="A0A1F7WHR3"/>
<evidence type="ECO:0000313" key="15">
    <source>
        <dbReference type="Proteomes" id="UP000178735"/>
    </source>
</evidence>
<sequence>MIQTERIIKLNEKNILEGYYILYWMQASVRSEYNHALEYAIELANKVKKPLFVFFGITENFPEANLRHYYFLLEGLAEAETGLKKRKIKLICRFCDPSKEVISLSNKACAVVCDRGYLRVQKQWRKHAAENIKCAVYQVESEAIVPVNEASDKEEFAARTLRPKITKKLEKYLIAPPVNKVDISSLGLNIEADRPDIDNSGTRSSAAVKGSGVSRVRGLEAISEIGGKNLSGHNNGIIDLSDIGALITKMSSIDRSVFRSPYFKGGEAAALAATEDFIDNRLDTYDTMRNDPALNHLSHLSPYLHFGHISPLKIAMAIKNSKAPAEAKEKFLEELIVRRELSFNFCEYNHRYDSHGSLPDWAVQTLDNGAKDKRPYIYETADLEYARTHDHCWNAAQLQMIVSGKMHNYMRMYWGKKIIEWTPDFRTAYKTALYLNNKYNLDGRDPNSFAGVAWCFGKHDRPWTRRPIFGSIRYMNEAGLKRKFDMEAYIESVAKICADNDYELDSLTHLMEK</sequence>
<dbReference type="GO" id="GO:0003904">
    <property type="term" value="F:deoxyribodipyrimidine photo-lyase activity"/>
    <property type="evidence" value="ECO:0007669"/>
    <property type="project" value="UniProtKB-EC"/>
</dbReference>
<evidence type="ECO:0000256" key="8">
    <source>
        <dbReference type="ARBA" id="ARBA00023125"/>
    </source>
</evidence>
<comment type="caution">
    <text evidence="14">The sequence shown here is derived from an EMBL/GenBank/DDBJ whole genome shotgun (WGS) entry which is preliminary data.</text>
</comment>
<evidence type="ECO:0000256" key="11">
    <source>
        <dbReference type="ARBA" id="ARBA00031671"/>
    </source>
</evidence>